<gene>
    <name evidence="1" type="ORF">CERZMDRAFT_85333</name>
</gene>
<dbReference type="Proteomes" id="UP000799539">
    <property type="component" value="Unassembled WGS sequence"/>
</dbReference>
<accession>A0A6A6FDT0</accession>
<sequence>MPGLYDEGKRPFLAARISDFRGTTNATGSSVSMGPPPGMATSLTMGNCHMRLVAPIPADSILTADVPDSHVPLRIEDVPLSASLPKYRSTKPDRWERRLAKTVPVGSPLNDEEYPLHAHRWTRIASRRFSAAMCGRQTSLQAASRLLLADQDAIRAGTPESAHHRLWKRTFWSAAALNFLGICFRPSRNMCNHRLSSSRPQFHQKCGSWTDSRILLIPTCTT</sequence>
<proteinExistence type="predicted"/>
<organism evidence="1 2">
    <name type="scientific">Cercospora zeae-maydis SCOH1-5</name>
    <dbReference type="NCBI Taxonomy" id="717836"/>
    <lineage>
        <taxon>Eukaryota</taxon>
        <taxon>Fungi</taxon>
        <taxon>Dikarya</taxon>
        <taxon>Ascomycota</taxon>
        <taxon>Pezizomycotina</taxon>
        <taxon>Dothideomycetes</taxon>
        <taxon>Dothideomycetidae</taxon>
        <taxon>Mycosphaerellales</taxon>
        <taxon>Mycosphaerellaceae</taxon>
        <taxon>Cercospora</taxon>
    </lineage>
</organism>
<protein>
    <submittedName>
        <fullName evidence="1">Uncharacterized protein</fullName>
    </submittedName>
</protein>
<reference evidence="1" key="1">
    <citation type="journal article" date="2020" name="Stud. Mycol.">
        <title>101 Dothideomycetes genomes: a test case for predicting lifestyles and emergence of pathogens.</title>
        <authorList>
            <person name="Haridas S."/>
            <person name="Albert R."/>
            <person name="Binder M."/>
            <person name="Bloem J."/>
            <person name="Labutti K."/>
            <person name="Salamov A."/>
            <person name="Andreopoulos B."/>
            <person name="Baker S."/>
            <person name="Barry K."/>
            <person name="Bills G."/>
            <person name="Bluhm B."/>
            <person name="Cannon C."/>
            <person name="Castanera R."/>
            <person name="Culley D."/>
            <person name="Daum C."/>
            <person name="Ezra D."/>
            <person name="Gonzalez J."/>
            <person name="Henrissat B."/>
            <person name="Kuo A."/>
            <person name="Liang C."/>
            <person name="Lipzen A."/>
            <person name="Lutzoni F."/>
            <person name="Magnuson J."/>
            <person name="Mondo S."/>
            <person name="Nolan M."/>
            <person name="Ohm R."/>
            <person name="Pangilinan J."/>
            <person name="Park H.-J."/>
            <person name="Ramirez L."/>
            <person name="Alfaro M."/>
            <person name="Sun H."/>
            <person name="Tritt A."/>
            <person name="Yoshinaga Y."/>
            <person name="Zwiers L.-H."/>
            <person name="Turgeon B."/>
            <person name="Goodwin S."/>
            <person name="Spatafora J."/>
            <person name="Crous P."/>
            <person name="Grigoriev I."/>
        </authorList>
    </citation>
    <scope>NUCLEOTIDE SEQUENCE</scope>
    <source>
        <strain evidence="1">SCOH1-5</strain>
    </source>
</reference>
<evidence type="ECO:0000313" key="2">
    <source>
        <dbReference type="Proteomes" id="UP000799539"/>
    </source>
</evidence>
<dbReference type="EMBL" id="ML992676">
    <property type="protein sequence ID" value="KAF2211545.1"/>
    <property type="molecule type" value="Genomic_DNA"/>
</dbReference>
<dbReference type="AlphaFoldDB" id="A0A6A6FDT0"/>
<name>A0A6A6FDT0_9PEZI</name>
<keyword evidence="2" id="KW-1185">Reference proteome</keyword>
<evidence type="ECO:0000313" key="1">
    <source>
        <dbReference type="EMBL" id="KAF2211545.1"/>
    </source>
</evidence>